<dbReference type="Proteomes" id="UP000605733">
    <property type="component" value="Unassembled WGS sequence"/>
</dbReference>
<keyword evidence="2" id="KW-1185">Reference proteome</keyword>
<evidence type="ECO:0000313" key="2">
    <source>
        <dbReference type="Proteomes" id="UP000605733"/>
    </source>
</evidence>
<gene>
    <name evidence="1" type="ORF">GCM10011532_04180</name>
</gene>
<sequence>MSIQYKDILFLSDTVANLKLTVPQKARNKSIQKTGFKCPDVLILEPRGGYSGLFIELKVKSPFKQNGEIYSNDHLKGQLESINALKSKGYFACFSVGFDETKNIIDTYFKKDIKTSLGGDDLDA</sequence>
<dbReference type="RefSeq" id="WP_011710315.1">
    <property type="nucleotide sequence ID" value="NZ_BMIX01000001.1"/>
</dbReference>
<dbReference type="EMBL" id="BMIX01000001">
    <property type="protein sequence ID" value="GGG24112.1"/>
    <property type="molecule type" value="Genomic_DNA"/>
</dbReference>
<evidence type="ECO:0000313" key="1">
    <source>
        <dbReference type="EMBL" id="GGG24112.1"/>
    </source>
</evidence>
<comment type="caution">
    <text evidence="1">The sequence shown here is derived from an EMBL/GenBank/DDBJ whole genome shotgun (WGS) entry which is preliminary data.</text>
</comment>
<proteinExistence type="predicted"/>
<reference evidence="2" key="1">
    <citation type="journal article" date="2019" name="Int. J. Syst. Evol. Microbiol.">
        <title>The Global Catalogue of Microorganisms (GCM) 10K type strain sequencing project: providing services to taxonomists for standard genome sequencing and annotation.</title>
        <authorList>
            <consortium name="The Broad Institute Genomics Platform"/>
            <consortium name="The Broad Institute Genome Sequencing Center for Infectious Disease"/>
            <person name="Wu L."/>
            <person name="Ma J."/>
        </authorList>
    </citation>
    <scope>NUCLEOTIDE SEQUENCE [LARGE SCALE GENOMIC DNA]</scope>
    <source>
        <strain evidence="2">CGMCC 1.15422</strain>
    </source>
</reference>
<name>A0ABQ1WB78_9FLAO</name>
<dbReference type="InterPro" id="IPR011856">
    <property type="entry name" value="tRNA_endonuc-like_dom_sf"/>
</dbReference>
<evidence type="ECO:0008006" key="3">
    <source>
        <dbReference type="Google" id="ProtNLM"/>
    </source>
</evidence>
<accession>A0ABQ1WB78</accession>
<organism evidence="1 2">
    <name type="scientific">Christiangramia forsetii</name>
    <dbReference type="NCBI Taxonomy" id="411153"/>
    <lineage>
        <taxon>Bacteria</taxon>
        <taxon>Pseudomonadati</taxon>
        <taxon>Bacteroidota</taxon>
        <taxon>Flavobacteriia</taxon>
        <taxon>Flavobacteriales</taxon>
        <taxon>Flavobacteriaceae</taxon>
        <taxon>Christiangramia</taxon>
    </lineage>
</organism>
<protein>
    <recommendedName>
        <fullName evidence="3">VRR-NUC domain-containing protein</fullName>
    </recommendedName>
</protein>
<dbReference type="Gene3D" id="3.40.1350.10">
    <property type="match status" value="1"/>
</dbReference>